<reference evidence="3 4" key="1">
    <citation type="journal article" date="2009" name="Stand. Genomic Sci.">
        <title>Complete genome sequence of Methanocorpusculum labreanum type strain Z.</title>
        <authorList>
            <person name="Anderson I.J."/>
            <person name="Sieprawska-Lupa M."/>
            <person name="Goltsman E."/>
            <person name="Lapidus A."/>
            <person name="Copeland A."/>
            <person name="Glavina Del Rio T."/>
            <person name="Tice H."/>
            <person name="Dalin E."/>
            <person name="Barry K."/>
            <person name="Pitluck S."/>
            <person name="Hauser L."/>
            <person name="Land M."/>
            <person name="Lucas S."/>
            <person name="Richardson P."/>
            <person name="Whitman W.B."/>
            <person name="Kyrpides N.C."/>
        </authorList>
    </citation>
    <scope>NUCLEOTIDE SEQUENCE [LARGE SCALE GENOMIC DNA]</scope>
    <source>
        <strain evidence="4">ATCC 43576 / DSM 4855 / Z</strain>
    </source>
</reference>
<sequence length="279" mass="29685">MISKIPAEPKATEKSARLSTLSGRFYPKNEQELDALLSALFAATETSVSDPYGILVPHAGYVYSGKTAAYGYAAISPAFNGTFVLLGPSHAGLETSTADMIWETPLGNVFPDSAFIEALSAQIPVRNDLISAEENSLEVQLPFIRYRFPKARIVPILMGDQSPNGAVRVAQAVLSAAETTGIRPIIIASGDGSHYVPAKIAAEKDLAVLAAVRHLDVSVFYDTLFRLRPSMCGYGCIAAMALICSSFGAKEARVLLYQTSGDVTGDLTEVVGYAAMEVV</sequence>
<dbReference type="EMBL" id="CP000559">
    <property type="protein sequence ID" value="ABN06852.1"/>
    <property type="molecule type" value="Genomic_DNA"/>
</dbReference>
<evidence type="ECO:0000313" key="4">
    <source>
        <dbReference type="Proteomes" id="UP000000365"/>
    </source>
</evidence>
<proteinExistence type="inferred from homology"/>
<dbReference type="PANTHER" id="PTHR11060:SF0">
    <property type="entry name" value="PROTEIN MEMO1"/>
    <property type="match status" value="1"/>
</dbReference>
<gene>
    <name evidence="3" type="ordered locus">Mlab_0680</name>
</gene>
<dbReference type="Gene3D" id="3.40.830.10">
    <property type="entry name" value="LigB-like"/>
    <property type="match status" value="1"/>
</dbReference>
<dbReference type="PANTHER" id="PTHR11060">
    <property type="entry name" value="PROTEIN MEMO1"/>
    <property type="match status" value="1"/>
</dbReference>
<dbReference type="STRING" id="410358.Mlab_0680"/>
<evidence type="ECO:0000256" key="1">
    <source>
        <dbReference type="ARBA" id="ARBA00006315"/>
    </source>
</evidence>
<evidence type="ECO:0000313" key="3">
    <source>
        <dbReference type="EMBL" id="ABN06852.1"/>
    </source>
</evidence>
<dbReference type="HOGENOM" id="CLU_038085_2_0_2"/>
<accession>A2SR96</accession>
<dbReference type="HAMAP" id="MF_00055">
    <property type="entry name" value="MEMO1"/>
    <property type="match status" value="1"/>
</dbReference>
<dbReference type="RefSeq" id="WP_011833053.1">
    <property type="nucleotide sequence ID" value="NC_008942.1"/>
</dbReference>
<dbReference type="Proteomes" id="UP000000365">
    <property type="component" value="Chromosome"/>
</dbReference>
<comment type="similarity">
    <text evidence="1 2">Belongs to the MEMO1 family.</text>
</comment>
<dbReference type="NCBIfam" id="TIGR04336">
    <property type="entry name" value="AmmeMemoSam_B"/>
    <property type="match status" value="1"/>
</dbReference>
<dbReference type="Pfam" id="PF01875">
    <property type="entry name" value="Memo"/>
    <property type="match status" value="1"/>
</dbReference>
<name>A2SR96_METLZ</name>
<keyword evidence="4" id="KW-1185">Reference proteome</keyword>
<dbReference type="InterPro" id="IPR002737">
    <property type="entry name" value="MEMO1_fam"/>
</dbReference>
<protein>
    <recommendedName>
        <fullName evidence="2">MEMO1 family protein Mlab_0680</fullName>
    </recommendedName>
</protein>
<organism evidence="3 4">
    <name type="scientific">Methanocorpusculum labreanum (strain ATCC 43576 / DSM 4855 / Z)</name>
    <dbReference type="NCBI Taxonomy" id="410358"/>
    <lineage>
        <taxon>Archaea</taxon>
        <taxon>Methanobacteriati</taxon>
        <taxon>Methanobacteriota</taxon>
        <taxon>Stenosarchaea group</taxon>
        <taxon>Methanomicrobia</taxon>
        <taxon>Methanomicrobiales</taxon>
        <taxon>Methanocorpusculaceae</taxon>
        <taxon>Methanocorpusculum</taxon>
    </lineage>
</organism>
<dbReference type="eggNOG" id="arCOG01728">
    <property type="taxonomic scope" value="Archaea"/>
</dbReference>
<dbReference type="GeneID" id="4795426"/>
<evidence type="ECO:0000256" key="2">
    <source>
        <dbReference type="HAMAP-Rule" id="MF_00055"/>
    </source>
</evidence>
<dbReference type="OrthoDB" id="372162at2157"/>
<dbReference type="CDD" id="cd07361">
    <property type="entry name" value="MEMO_like"/>
    <property type="match status" value="1"/>
</dbReference>
<dbReference type="KEGG" id="mla:Mlab_0680"/>
<dbReference type="AlphaFoldDB" id="A2SR96"/>